<dbReference type="NCBIfam" id="TIGR00027">
    <property type="entry name" value="mthyl_TIGR00027"/>
    <property type="match status" value="1"/>
</dbReference>
<dbReference type="RefSeq" id="WP_337697085.1">
    <property type="nucleotide sequence ID" value="NZ_JBBEGN010000013.1"/>
</dbReference>
<evidence type="ECO:0000313" key="7">
    <source>
        <dbReference type="EMBL" id="MEJ2870515.1"/>
    </source>
</evidence>
<evidence type="ECO:0000256" key="1">
    <source>
        <dbReference type="ARBA" id="ARBA00003907"/>
    </source>
</evidence>
<dbReference type="InterPro" id="IPR007213">
    <property type="entry name" value="Ppm1/Ppm2/Tcmp"/>
</dbReference>
<keyword evidence="3 6" id="KW-0489">Methyltransferase</keyword>
<dbReference type="PANTHER" id="PTHR43619">
    <property type="entry name" value="S-ADENOSYL-L-METHIONINE-DEPENDENT METHYLTRANSFERASE YKTD-RELATED"/>
    <property type="match status" value="1"/>
</dbReference>
<accession>A0ABU8MT58</accession>
<comment type="caution">
    <text evidence="7">The sequence shown here is derived from an EMBL/GenBank/DDBJ whole genome shotgun (WGS) entry which is preliminary data.</text>
</comment>
<dbReference type="Pfam" id="PF04072">
    <property type="entry name" value="LCM"/>
    <property type="match status" value="1"/>
</dbReference>
<evidence type="ECO:0000256" key="4">
    <source>
        <dbReference type="ARBA" id="ARBA00022679"/>
    </source>
</evidence>
<protein>
    <recommendedName>
        <fullName evidence="6">S-adenosyl-L-methionine-dependent methyltransferase</fullName>
        <ecNumber evidence="6">2.1.1.-</ecNumber>
    </recommendedName>
</protein>
<keyword evidence="4 7" id="KW-0808">Transferase</keyword>
<proteinExistence type="inferred from homology"/>
<evidence type="ECO:0000256" key="2">
    <source>
        <dbReference type="ARBA" id="ARBA00008138"/>
    </source>
</evidence>
<dbReference type="InterPro" id="IPR029063">
    <property type="entry name" value="SAM-dependent_MTases_sf"/>
</dbReference>
<comment type="similarity">
    <text evidence="2 6">Belongs to the UPF0677 family.</text>
</comment>
<comment type="function">
    <text evidence="1 6">Exhibits S-adenosyl-L-methionine-dependent methyltransferase activity.</text>
</comment>
<dbReference type="SUPFAM" id="SSF53335">
    <property type="entry name" value="S-adenosyl-L-methionine-dependent methyltransferases"/>
    <property type="match status" value="1"/>
</dbReference>
<organism evidence="7 8">
    <name type="scientific">Actinomycetospora aurantiaca</name>
    <dbReference type="NCBI Taxonomy" id="3129233"/>
    <lineage>
        <taxon>Bacteria</taxon>
        <taxon>Bacillati</taxon>
        <taxon>Actinomycetota</taxon>
        <taxon>Actinomycetes</taxon>
        <taxon>Pseudonocardiales</taxon>
        <taxon>Pseudonocardiaceae</taxon>
        <taxon>Actinomycetospora</taxon>
    </lineage>
</organism>
<sequence>MTALLIAALRASESTRPDSLFGSDPLAEAVDDEIDTETAQLWVRDGTPTPIAAALRDYVAMRTRWFDGYLARAAAEGIGQVVLLGAGLDGRPYRLTLPGVTVFAVDTAGVTDYRRSVVERHGLPERSPVRSVVSDLAGEGWEEVLLAAGFDRAAPTAWLAEGLLFYLPAADCSVLIRAVTDLSAPGSRIALEYPHGDMAAVLEELDSGGIARQLIGELLESGPPSAPAAWLTDNEWSVEMTDDVAGWARALDRTPPAWSTARGFTWWFAAARLEHYPDR</sequence>
<keyword evidence="5 6" id="KW-0949">S-adenosyl-L-methionine</keyword>
<evidence type="ECO:0000313" key="8">
    <source>
        <dbReference type="Proteomes" id="UP001385809"/>
    </source>
</evidence>
<dbReference type="EMBL" id="JBBEGN010000013">
    <property type="protein sequence ID" value="MEJ2870515.1"/>
    <property type="molecule type" value="Genomic_DNA"/>
</dbReference>
<evidence type="ECO:0000256" key="5">
    <source>
        <dbReference type="ARBA" id="ARBA00022691"/>
    </source>
</evidence>
<name>A0ABU8MT58_9PSEU</name>
<dbReference type="PANTHER" id="PTHR43619:SF2">
    <property type="entry name" value="S-ADENOSYL-L-METHIONINE-DEPENDENT METHYLTRANSFERASES SUPERFAMILY PROTEIN"/>
    <property type="match status" value="1"/>
</dbReference>
<reference evidence="7 8" key="1">
    <citation type="submission" date="2024-03" db="EMBL/GenBank/DDBJ databases">
        <title>Actinomycetospora sp. OC33-EN08, a novel actinomycete isolated from wild orchid (Aerides multiflora).</title>
        <authorList>
            <person name="Suriyachadkun C."/>
        </authorList>
    </citation>
    <scope>NUCLEOTIDE SEQUENCE [LARGE SCALE GENOMIC DNA]</scope>
    <source>
        <strain evidence="7 8">OC33-EN08</strain>
    </source>
</reference>
<dbReference type="GO" id="GO:0032259">
    <property type="term" value="P:methylation"/>
    <property type="evidence" value="ECO:0007669"/>
    <property type="project" value="UniProtKB-KW"/>
</dbReference>
<dbReference type="EC" id="2.1.1.-" evidence="6"/>
<gene>
    <name evidence="7" type="ORF">WCD74_22295</name>
</gene>
<dbReference type="Gene3D" id="3.40.50.150">
    <property type="entry name" value="Vaccinia Virus protein VP39"/>
    <property type="match status" value="1"/>
</dbReference>
<dbReference type="Proteomes" id="UP001385809">
    <property type="component" value="Unassembled WGS sequence"/>
</dbReference>
<dbReference type="GO" id="GO:0008168">
    <property type="term" value="F:methyltransferase activity"/>
    <property type="evidence" value="ECO:0007669"/>
    <property type="project" value="UniProtKB-KW"/>
</dbReference>
<dbReference type="InterPro" id="IPR011610">
    <property type="entry name" value="SAM_mthyl_Trfase_ML2640-like"/>
</dbReference>
<keyword evidence="8" id="KW-1185">Reference proteome</keyword>
<evidence type="ECO:0000256" key="3">
    <source>
        <dbReference type="ARBA" id="ARBA00022603"/>
    </source>
</evidence>
<evidence type="ECO:0000256" key="6">
    <source>
        <dbReference type="RuleBase" id="RU362030"/>
    </source>
</evidence>